<feature type="region of interest" description="Disordered" evidence="1">
    <location>
        <begin position="97"/>
        <end position="152"/>
    </location>
</feature>
<protein>
    <submittedName>
        <fullName evidence="2">Uncharacterized protein</fullName>
    </submittedName>
</protein>
<keyword evidence="3" id="KW-1185">Reference proteome</keyword>
<feature type="non-terminal residue" evidence="2">
    <location>
        <position position="1"/>
    </location>
</feature>
<comment type="caution">
    <text evidence="2">The sequence shown here is derived from an EMBL/GenBank/DDBJ whole genome shotgun (WGS) entry which is preliminary data.</text>
</comment>
<dbReference type="Proteomes" id="UP000652761">
    <property type="component" value="Unassembled WGS sequence"/>
</dbReference>
<feature type="compositionally biased region" description="Basic and acidic residues" evidence="1">
    <location>
        <begin position="138"/>
        <end position="152"/>
    </location>
</feature>
<accession>A0A843XAI1</accession>
<evidence type="ECO:0000313" key="2">
    <source>
        <dbReference type="EMBL" id="MQM16384.1"/>
    </source>
</evidence>
<evidence type="ECO:0000256" key="1">
    <source>
        <dbReference type="SAM" id="MobiDB-lite"/>
    </source>
</evidence>
<feature type="compositionally biased region" description="Low complexity" evidence="1">
    <location>
        <begin position="99"/>
        <end position="124"/>
    </location>
</feature>
<proteinExistence type="predicted"/>
<feature type="region of interest" description="Disordered" evidence="1">
    <location>
        <begin position="1"/>
        <end position="42"/>
    </location>
</feature>
<dbReference type="EMBL" id="NMUH01006977">
    <property type="protein sequence ID" value="MQM16384.1"/>
    <property type="molecule type" value="Genomic_DNA"/>
</dbReference>
<organism evidence="2 3">
    <name type="scientific">Colocasia esculenta</name>
    <name type="common">Wild taro</name>
    <name type="synonym">Arum esculentum</name>
    <dbReference type="NCBI Taxonomy" id="4460"/>
    <lineage>
        <taxon>Eukaryota</taxon>
        <taxon>Viridiplantae</taxon>
        <taxon>Streptophyta</taxon>
        <taxon>Embryophyta</taxon>
        <taxon>Tracheophyta</taxon>
        <taxon>Spermatophyta</taxon>
        <taxon>Magnoliopsida</taxon>
        <taxon>Liliopsida</taxon>
        <taxon>Araceae</taxon>
        <taxon>Aroideae</taxon>
        <taxon>Colocasieae</taxon>
        <taxon>Colocasia</taxon>
    </lineage>
</organism>
<dbReference type="AlphaFoldDB" id="A0A843XAI1"/>
<evidence type="ECO:0000313" key="3">
    <source>
        <dbReference type="Proteomes" id="UP000652761"/>
    </source>
</evidence>
<reference evidence="2" key="1">
    <citation type="submission" date="2017-07" db="EMBL/GenBank/DDBJ databases">
        <title>Taro Niue Genome Assembly and Annotation.</title>
        <authorList>
            <person name="Atibalentja N."/>
            <person name="Keating K."/>
            <person name="Fields C.J."/>
        </authorList>
    </citation>
    <scope>NUCLEOTIDE SEQUENCE</scope>
    <source>
        <strain evidence="2">Niue_2</strain>
        <tissue evidence="2">Leaf</tissue>
    </source>
</reference>
<name>A0A843XAI1_COLES</name>
<sequence>LDPSFFGTGPTGSQFGPDLVSSDRAGNWPGPGSAGAHRPTRRPLALAPPRLKMLASAGGGAARALRCSPASSAVLASALLPAALPFARCCLRMEGNDGSLSRKPSSSHSFFSSPAVAAASTSGRSGRGRGGRGLESGARGDRQRGRGGGEDNRIDALGRLLQTLAILVVETLTEPLRLPPPQHLLGRRQPCDSEMAPPSPFLLLEELFVQVRIPFFTLSDMRALAGGAVWGGLRLVYGSPFHYLYISVLNE</sequence>
<gene>
    <name evidence="2" type="ORF">Taro_049340</name>
</gene>